<accession>A0A178ZKU0</accession>
<reference evidence="1 2" key="1">
    <citation type="submission" date="2016-04" db="EMBL/GenBank/DDBJ databases">
        <title>Draft genome of Fonsecaea erecta CBS 125763.</title>
        <authorList>
            <person name="Weiss V.A."/>
            <person name="Vicente V.A."/>
            <person name="Raittz R.T."/>
            <person name="Moreno L.F."/>
            <person name="De Souza E.M."/>
            <person name="Pedrosa F.O."/>
            <person name="Steffens M.B."/>
            <person name="Faoro H."/>
            <person name="Tadra-Sfeir M.Z."/>
            <person name="Najafzadeh M.J."/>
            <person name="Felipe M.S."/>
            <person name="Teixeira M."/>
            <person name="Sun J."/>
            <person name="Xi L."/>
            <person name="Gomes R."/>
            <person name="De Azevedo C.M."/>
            <person name="Salgado C.G."/>
            <person name="Da Silva M.B."/>
            <person name="Nascimento M.F."/>
            <person name="Queiroz-Telles F."/>
            <person name="Attili D.S."/>
            <person name="Gorbushina A."/>
        </authorList>
    </citation>
    <scope>NUCLEOTIDE SEQUENCE [LARGE SCALE GENOMIC DNA]</scope>
    <source>
        <strain evidence="1 2">CBS 125763</strain>
    </source>
</reference>
<comment type="caution">
    <text evidence="1">The sequence shown here is derived from an EMBL/GenBank/DDBJ whole genome shotgun (WGS) entry which is preliminary data.</text>
</comment>
<dbReference type="GeneID" id="30009584"/>
<evidence type="ECO:0000313" key="2">
    <source>
        <dbReference type="Proteomes" id="UP000078343"/>
    </source>
</evidence>
<name>A0A178ZKU0_9EURO</name>
<dbReference type="Proteomes" id="UP000078343">
    <property type="component" value="Unassembled WGS sequence"/>
</dbReference>
<evidence type="ECO:0000313" key="1">
    <source>
        <dbReference type="EMBL" id="OAP60414.1"/>
    </source>
</evidence>
<keyword evidence="2" id="KW-1185">Reference proteome</keyword>
<sequence>MDFIPLPDNAIAHQEIPDLGGPEFDHQGFHGYDQRQGWNVTALRNGNIRAACTNWLPWANSVYRAARTPGPPASINKVVGTVAAAFVQTWILLGILQEALRRPVFRHEISRTVTSVDSEGETVSTYHITVRRVFAEFLNKGHELEADPAWADRLYHSLREAAEILRDLELLHEPFASTIGPVHVHLALSALVRALDQHRMIFCRKQMDSTDLMGISPTNCRRFESILRNSQGWCPSMLRRVFETLELQGLYFASLMPGFGAGQVHNNCRFDVCIASNIDHGDYKVEHAPLLCQCKREGCDHMVSTCACPHVEVEGSELATALAGTGFPLVKFQKNTIEVSRFEPGTPYVAISHMQAIQKYVRDLTGAENILFWMDTLCVPLQEPLRNTAIIRMAEVYRSATHVLVLAKDMLGVNLPSTPTEALCRIFCSQWASRLWTMQEAALAKELVFQFADNVVAHDTLSRSMTDTYLSMNEQTHYFGVKADQSLRQFRNIQQGTSSKEGNVPIRKDAEILVMPTNSPEQYYMAAGPRLRIDGLRWAPSNLLDPETAALPPDPVAETATPTGAGLLTAGIDAVILQNVPLPDDEATVLRFELPGTGQQYFCFKFISESPEKWPEIRHLWNGICVLLLAPFHHSRSRTVGALVLPTGPLADYPPCGEGEVKTIPARYLARVNIIAELEPSEDGRVRTNDGCDALRNAIRLQMVEVLDVADSKSVDVRCQWCIA</sequence>
<dbReference type="PANTHER" id="PTHR39596">
    <property type="match status" value="1"/>
</dbReference>
<evidence type="ECO:0008006" key="3">
    <source>
        <dbReference type="Google" id="ProtNLM"/>
    </source>
</evidence>
<organism evidence="1 2">
    <name type="scientific">Fonsecaea erecta</name>
    <dbReference type="NCBI Taxonomy" id="1367422"/>
    <lineage>
        <taxon>Eukaryota</taxon>
        <taxon>Fungi</taxon>
        <taxon>Dikarya</taxon>
        <taxon>Ascomycota</taxon>
        <taxon>Pezizomycotina</taxon>
        <taxon>Eurotiomycetes</taxon>
        <taxon>Chaetothyriomycetidae</taxon>
        <taxon>Chaetothyriales</taxon>
        <taxon>Herpotrichiellaceae</taxon>
        <taxon>Fonsecaea</taxon>
    </lineage>
</organism>
<gene>
    <name evidence="1" type="ORF">AYL99_05416</name>
</gene>
<proteinExistence type="predicted"/>
<dbReference type="EMBL" id="LVYI01000004">
    <property type="protein sequence ID" value="OAP60414.1"/>
    <property type="molecule type" value="Genomic_DNA"/>
</dbReference>
<dbReference type="OrthoDB" id="2426273at2759"/>
<dbReference type="AlphaFoldDB" id="A0A178ZKU0"/>
<dbReference type="PANTHER" id="PTHR39596:SF2">
    <property type="entry name" value="HET DOMAIN PROTEIN (AFU_ORTHOLOGUE AFUA_1G17550)-RELATED"/>
    <property type="match status" value="1"/>
</dbReference>
<dbReference type="RefSeq" id="XP_018693781.1">
    <property type="nucleotide sequence ID" value="XM_018836928.1"/>
</dbReference>
<protein>
    <recommendedName>
        <fullName evidence="3">Heterokaryon incompatibility domain-containing protein</fullName>
    </recommendedName>
</protein>